<evidence type="ECO:0000313" key="2">
    <source>
        <dbReference type="EMBL" id="KAA5544465.1"/>
    </source>
</evidence>
<dbReference type="Proteomes" id="UP000324479">
    <property type="component" value="Unassembled WGS sequence"/>
</dbReference>
<evidence type="ECO:0008006" key="4">
    <source>
        <dbReference type="Google" id="ProtNLM"/>
    </source>
</evidence>
<keyword evidence="1" id="KW-1133">Transmembrane helix</keyword>
<comment type="caution">
    <text evidence="2">The sequence shown here is derived from an EMBL/GenBank/DDBJ whole genome shotgun (WGS) entry which is preliminary data.</text>
</comment>
<sequence>MHERTQRAVARLLFVFCCALPSSGVLLAILITWTPWYQNRQLARITYQLNRETGLVFQIDGIRQIAPGKYVLDNVRLNHPETGHRVATVRTVDYFAGPERIGILLHQPELQSSGLGRAWNLLHDRVISRPEHTLLPISIAATDLTIRSRTGSLSLRDVSVSLNPEADGVRMFAEAGDAMASIESLVRVTLFRDRSGPVPTTELVVSTGETSLPCSALAEFSTLARQLGDGARFTGTMKCRQHADGWSYDLGSSSVTGIELSKFSEDLPHRVTGTADLRLQRAVIEPGKTVNVAGTFHARDGWIGRSLLRSMQERLGFSLEHVEEVSTTHDVQYALAAFHFSITDESMSINGICGPNRDYEGSEVGVALCAHGLPIVRTGGDRFFAEQIIATIAPPGRDVSRWHQVFLPAPPALSESGQPAAAIRRARAWSGGETIQQR</sequence>
<dbReference type="RefSeq" id="WP_150076075.1">
    <property type="nucleotide sequence ID" value="NZ_VWOX01000004.1"/>
</dbReference>
<name>A0A5M6DGU7_9BACT</name>
<evidence type="ECO:0000256" key="1">
    <source>
        <dbReference type="SAM" id="Phobius"/>
    </source>
</evidence>
<dbReference type="AlphaFoldDB" id="A0A5M6DGU7"/>
<proteinExistence type="predicted"/>
<organism evidence="2 3">
    <name type="scientific">Roseiconus nitratireducens</name>
    <dbReference type="NCBI Taxonomy" id="2605748"/>
    <lineage>
        <taxon>Bacteria</taxon>
        <taxon>Pseudomonadati</taxon>
        <taxon>Planctomycetota</taxon>
        <taxon>Planctomycetia</taxon>
        <taxon>Pirellulales</taxon>
        <taxon>Pirellulaceae</taxon>
        <taxon>Roseiconus</taxon>
    </lineage>
</organism>
<protein>
    <recommendedName>
        <fullName evidence="4">AsmA-like C-terminal domain-containing protein</fullName>
    </recommendedName>
</protein>
<reference evidence="2 3" key="1">
    <citation type="submission" date="2019-08" db="EMBL/GenBank/DDBJ databases">
        <authorList>
            <person name="Dhanesh K."/>
            <person name="Kumar G."/>
            <person name="Sasikala C."/>
            <person name="Venkata Ramana C."/>
        </authorList>
    </citation>
    <scope>NUCLEOTIDE SEQUENCE [LARGE SCALE GENOMIC DNA]</scope>
    <source>
        <strain evidence="2 3">JC645</strain>
    </source>
</reference>
<dbReference type="EMBL" id="VWOX01000004">
    <property type="protein sequence ID" value="KAA5544465.1"/>
    <property type="molecule type" value="Genomic_DNA"/>
</dbReference>
<feature type="transmembrane region" description="Helical" evidence="1">
    <location>
        <begin position="12"/>
        <end position="36"/>
    </location>
</feature>
<gene>
    <name evidence="2" type="ORF">FYK55_09035</name>
</gene>
<accession>A0A5M6DGU7</accession>
<keyword evidence="1" id="KW-0812">Transmembrane</keyword>
<evidence type="ECO:0000313" key="3">
    <source>
        <dbReference type="Proteomes" id="UP000324479"/>
    </source>
</evidence>
<keyword evidence="3" id="KW-1185">Reference proteome</keyword>
<keyword evidence="1" id="KW-0472">Membrane</keyword>